<dbReference type="Pfam" id="PF25137">
    <property type="entry name" value="ADH_Fe_C"/>
    <property type="match status" value="1"/>
</dbReference>
<reference evidence="2 3" key="1">
    <citation type="submission" date="2019-03" db="EMBL/GenBank/DDBJ databases">
        <title>Single cell metagenomics reveals metabolic interactions within the superorganism composed of flagellate Streblomastix strix and complex community of Bacteroidetes bacteria on its surface.</title>
        <authorList>
            <person name="Treitli S.C."/>
            <person name="Kolisko M."/>
            <person name="Husnik F."/>
            <person name="Keeling P."/>
            <person name="Hampl V."/>
        </authorList>
    </citation>
    <scope>NUCLEOTIDE SEQUENCE [LARGE SCALE GENOMIC DNA]</scope>
    <source>
        <strain evidence="2">ST1C</strain>
    </source>
</reference>
<gene>
    <name evidence="2" type="ORF">EZS28_022299</name>
</gene>
<feature type="domain" description="Fe-containing alcohol dehydrogenase-like C-terminal" evidence="1">
    <location>
        <begin position="5"/>
        <end position="127"/>
    </location>
</feature>
<comment type="caution">
    <text evidence="2">The sequence shown here is derived from an EMBL/GenBank/DDBJ whole genome shotgun (WGS) entry which is preliminary data.</text>
</comment>
<evidence type="ECO:0000313" key="3">
    <source>
        <dbReference type="Proteomes" id="UP000324800"/>
    </source>
</evidence>
<name>A0A5J4VHX0_9EUKA</name>
<dbReference type="SUPFAM" id="SSF56796">
    <property type="entry name" value="Dehydroquinate synthase-like"/>
    <property type="match status" value="1"/>
</dbReference>
<protein>
    <recommendedName>
        <fullName evidence="1">Fe-containing alcohol dehydrogenase-like C-terminal domain-containing protein</fullName>
    </recommendedName>
</protein>
<feature type="non-terminal residue" evidence="2">
    <location>
        <position position="1"/>
    </location>
</feature>
<sequence length="130" mass="14735">GLGEDWNVHYIEHAISAYNDKIAHAEGLAVISLAYYPILFKKGITHGQFEEWALTVFDTKSVPDAINKLRDLYIELEAPLTLEDLKLNAKDIDAIADIEEINRENGITVSKLWKLTKEDVKEILQATLKK</sequence>
<evidence type="ECO:0000259" key="1">
    <source>
        <dbReference type="Pfam" id="PF25137"/>
    </source>
</evidence>
<dbReference type="Proteomes" id="UP000324800">
    <property type="component" value="Unassembled WGS sequence"/>
</dbReference>
<dbReference type="EMBL" id="SNRW01006925">
    <property type="protein sequence ID" value="KAA6382178.1"/>
    <property type="molecule type" value="Genomic_DNA"/>
</dbReference>
<evidence type="ECO:0000313" key="2">
    <source>
        <dbReference type="EMBL" id="KAA6382178.1"/>
    </source>
</evidence>
<accession>A0A5J4VHX0</accession>
<dbReference type="OrthoDB" id="339764at2759"/>
<dbReference type="AlphaFoldDB" id="A0A5J4VHX0"/>
<proteinExistence type="predicted"/>
<dbReference type="InterPro" id="IPR056798">
    <property type="entry name" value="ADH_Fe_C"/>
</dbReference>
<dbReference type="Gene3D" id="1.20.1090.10">
    <property type="entry name" value="Dehydroquinate synthase-like - alpha domain"/>
    <property type="match status" value="1"/>
</dbReference>
<organism evidence="2 3">
    <name type="scientific">Streblomastix strix</name>
    <dbReference type="NCBI Taxonomy" id="222440"/>
    <lineage>
        <taxon>Eukaryota</taxon>
        <taxon>Metamonada</taxon>
        <taxon>Preaxostyla</taxon>
        <taxon>Oxymonadida</taxon>
        <taxon>Streblomastigidae</taxon>
        <taxon>Streblomastix</taxon>
    </lineage>
</organism>